<keyword evidence="4" id="KW-1185">Reference proteome</keyword>
<protein>
    <submittedName>
        <fullName evidence="3">WhiB family transcriptional regulator</fullName>
    </submittedName>
</protein>
<evidence type="ECO:0000259" key="2">
    <source>
        <dbReference type="PROSITE" id="PS51674"/>
    </source>
</evidence>
<dbReference type="PROSITE" id="PS51674">
    <property type="entry name" value="4FE4S_WBL"/>
    <property type="match status" value="1"/>
</dbReference>
<proteinExistence type="predicted"/>
<organism evidence="3 4">
    <name type="scientific">Kribbella deserti</name>
    <dbReference type="NCBI Taxonomy" id="1926257"/>
    <lineage>
        <taxon>Bacteria</taxon>
        <taxon>Bacillati</taxon>
        <taxon>Actinomycetota</taxon>
        <taxon>Actinomycetes</taxon>
        <taxon>Propionibacteriales</taxon>
        <taxon>Kribbellaceae</taxon>
        <taxon>Kribbella</taxon>
    </lineage>
</organism>
<feature type="region of interest" description="Disordered" evidence="1">
    <location>
        <begin position="65"/>
        <end position="90"/>
    </location>
</feature>
<evidence type="ECO:0000256" key="1">
    <source>
        <dbReference type="SAM" id="MobiDB-lite"/>
    </source>
</evidence>
<feature type="domain" description="4Fe-4S Wbl-type" evidence="2">
    <location>
        <begin position="17"/>
        <end position="75"/>
    </location>
</feature>
<accession>A0ABV6QEH7</accession>
<sequence length="90" mass="10069">MLTVIADPADRWMTQAACIGQAPAYDETASARQQRKAREICLTQCPVLDQCRDWARQTAFTGTAAGERFLNGRRRGHPSRPTIPETRRPA</sequence>
<gene>
    <name evidence="3" type="ORF">ACFFGN_03145</name>
</gene>
<name>A0ABV6QEH7_9ACTN</name>
<evidence type="ECO:0000313" key="4">
    <source>
        <dbReference type="Proteomes" id="UP001589890"/>
    </source>
</evidence>
<dbReference type="RefSeq" id="WP_380043883.1">
    <property type="nucleotide sequence ID" value="NZ_JBHLTC010000002.1"/>
</dbReference>
<dbReference type="EMBL" id="JBHLTC010000002">
    <property type="protein sequence ID" value="MFC0623040.1"/>
    <property type="molecule type" value="Genomic_DNA"/>
</dbReference>
<comment type="caution">
    <text evidence="3">The sequence shown here is derived from an EMBL/GenBank/DDBJ whole genome shotgun (WGS) entry which is preliminary data.</text>
</comment>
<evidence type="ECO:0000313" key="3">
    <source>
        <dbReference type="EMBL" id="MFC0623040.1"/>
    </source>
</evidence>
<dbReference type="Pfam" id="PF02467">
    <property type="entry name" value="Whib"/>
    <property type="match status" value="1"/>
</dbReference>
<dbReference type="InterPro" id="IPR034768">
    <property type="entry name" value="4FE4S_WBL"/>
</dbReference>
<dbReference type="Proteomes" id="UP001589890">
    <property type="component" value="Unassembled WGS sequence"/>
</dbReference>
<reference evidence="3 4" key="1">
    <citation type="submission" date="2024-09" db="EMBL/GenBank/DDBJ databases">
        <authorList>
            <person name="Sun Q."/>
            <person name="Mori K."/>
        </authorList>
    </citation>
    <scope>NUCLEOTIDE SEQUENCE [LARGE SCALE GENOMIC DNA]</scope>
    <source>
        <strain evidence="3 4">CGMCC 1.15906</strain>
    </source>
</reference>